<feature type="transmembrane region" description="Helical" evidence="2">
    <location>
        <begin position="12"/>
        <end position="31"/>
    </location>
</feature>
<keyword evidence="2" id="KW-0472">Membrane</keyword>
<feature type="region of interest" description="Disordered" evidence="1">
    <location>
        <begin position="73"/>
        <end position="94"/>
    </location>
</feature>
<feature type="transmembrane region" description="Helical" evidence="2">
    <location>
        <begin position="43"/>
        <end position="62"/>
    </location>
</feature>
<dbReference type="Pfam" id="PF20059">
    <property type="entry name" value="DUF6458"/>
    <property type="match status" value="1"/>
</dbReference>
<evidence type="ECO:0000313" key="4">
    <source>
        <dbReference type="EMBL" id="GAA1751444.1"/>
    </source>
</evidence>
<evidence type="ECO:0000256" key="2">
    <source>
        <dbReference type="SAM" id="Phobius"/>
    </source>
</evidence>
<proteinExistence type="predicted"/>
<evidence type="ECO:0000256" key="1">
    <source>
        <dbReference type="SAM" id="MobiDB-lite"/>
    </source>
</evidence>
<evidence type="ECO:0000259" key="3">
    <source>
        <dbReference type="Pfam" id="PF20059"/>
    </source>
</evidence>
<keyword evidence="5" id="KW-1185">Reference proteome</keyword>
<evidence type="ECO:0000313" key="5">
    <source>
        <dbReference type="Proteomes" id="UP001501475"/>
    </source>
</evidence>
<keyword evidence="2" id="KW-1133">Transmembrane helix</keyword>
<accession>A0ABP4WD31</accession>
<gene>
    <name evidence="4" type="ORF">GCM10009810_09700</name>
</gene>
<sequence>MIPALTRVTSTFMYIGLGIFLLVVGAILSFAVRDSISAVDLTMIGYICMGAGALAIVLSFLAQAGSRRAGGYNATRVTSTDPNGHHHRRNSRRPRLTYSASCTRLSPAVCA</sequence>
<keyword evidence="2" id="KW-0812">Transmembrane</keyword>
<feature type="compositionally biased region" description="Basic residues" evidence="1">
    <location>
        <begin position="85"/>
        <end position="94"/>
    </location>
</feature>
<dbReference type="EMBL" id="BAAAPN010000025">
    <property type="protein sequence ID" value="GAA1751444.1"/>
    <property type="molecule type" value="Genomic_DNA"/>
</dbReference>
<protein>
    <recommendedName>
        <fullName evidence="3">DUF6458 domain-containing protein</fullName>
    </recommendedName>
</protein>
<comment type="caution">
    <text evidence="4">The sequence shown here is derived from an EMBL/GenBank/DDBJ whole genome shotgun (WGS) entry which is preliminary data.</text>
</comment>
<organism evidence="4 5">
    <name type="scientific">Nostocoides vanveenii</name>
    <dbReference type="NCBI Taxonomy" id="330835"/>
    <lineage>
        <taxon>Bacteria</taxon>
        <taxon>Bacillati</taxon>
        <taxon>Actinomycetota</taxon>
        <taxon>Actinomycetes</taxon>
        <taxon>Micrococcales</taxon>
        <taxon>Intrasporangiaceae</taxon>
        <taxon>Nostocoides</taxon>
    </lineage>
</organism>
<name>A0ABP4WD31_9MICO</name>
<feature type="domain" description="DUF6458" evidence="3">
    <location>
        <begin position="13"/>
        <end position="75"/>
    </location>
</feature>
<dbReference type="InterPro" id="IPR045597">
    <property type="entry name" value="DUF6458"/>
</dbReference>
<dbReference type="Proteomes" id="UP001501475">
    <property type="component" value="Unassembled WGS sequence"/>
</dbReference>
<reference evidence="5" key="1">
    <citation type="journal article" date="2019" name="Int. J. Syst. Evol. Microbiol.">
        <title>The Global Catalogue of Microorganisms (GCM) 10K type strain sequencing project: providing services to taxonomists for standard genome sequencing and annotation.</title>
        <authorList>
            <consortium name="The Broad Institute Genomics Platform"/>
            <consortium name="The Broad Institute Genome Sequencing Center for Infectious Disease"/>
            <person name="Wu L."/>
            <person name="Ma J."/>
        </authorList>
    </citation>
    <scope>NUCLEOTIDE SEQUENCE [LARGE SCALE GENOMIC DNA]</scope>
    <source>
        <strain evidence="5">JCM 15591</strain>
    </source>
</reference>